<dbReference type="AlphaFoldDB" id="A0A2Z3HU57"/>
<evidence type="ECO:0000313" key="3">
    <source>
        <dbReference type="Proteomes" id="UP000247763"/>
    </source>
</evidence>
<dbReference type="EMBL" id="CP029479">
    <property type="protein sequence ID" value="AWM76911.1"/>
    <property type="molecule type" value="Genomic_DNA"/>
</dbReference>
<proteinExistence type="predicted"/>
<feature type="compositionally biased region" description="Pro residues" evidence="1">
    <location>
        <begin position="239"/>
        <end position="250"/>
    </location>
</feature>
<evidence type="ECO:0000256" key="1">
    <source>
        <dbReference type="SAM" id="MobiDB-lite"/>
    </source>
</evidence>
<feature type="region of interest" description="Disordered" evidence="1">
    <location>
        <begin position="34"/>
        <end position="140"/>
    </location>
</feature>
<feature type="compositionally biased region" description="Pro residues" evidence="1">
    <location>
        <begin position="101"/>
        <end position="118"/>
    </location>
</feature>
<accession>A0A2Z3HU57</accession>
<feature type="region of interest" description="Disordered" evidence="1">
    <location>
        <begin position="199"/>
        <end position="258"/>
    </location>
</feature>
<evidence type="ECO:0000313" key="2">
    <source>
        <dbReference type="EMBL" id="AWM76911.1"/>
    </source>
</evidence>
<dbReference type="KEGG" id="phb:HYN04_03550"/>
<sequence length="258" mass="27609">MKFRFLPTALFISLALNLFLVGVLAGGWREMRARPAPQPTQAPPLDPAASPREIEPAPAPVAPTPPGALRPPSSREAGPAAVQVPEPRPARAGPSALNPPESAPPEFAPPPSGRPLPPGLDRLRGPGDSPLMRAARDLPDPERMALQALLRVESEAVRGDLQQARRERAAAWRALARGEIGEAEASRRLDQSRRRELAARSRVENAVADWASRQSPEVRARLGEALAEDAQPPRRRPVRPPGWPGPPPGSGPGREEGS</sequence>
<keyword evidence="3" id="KW-1185">Reference proteome</keyword>
<protein>
    <recommendedName>
        <fullName evidence="4">Periplasmic heavy metal sensor</fullName>
    </recommendedName>
</protein>
<organism evidence="2 3">
    <name type="scientific">Phenylobacterium parvum</name>
    <dbReference type="NCBI Taxonomy" id="2201350"/>
    <lineage>
        <taxon>Bacteria</taxon>
        <taxon>Pseudomonadati</taxon>
        <taxon>Pseudomonadota</taxon>
        <taxon>Alphaproteobacteria</taxon>
        <taxon>Caulobacterales</taxon>
        <taxon>Caulobacteraceae</taxon>
        <taxon>Phenylobacterium</taxon>
    </lineage>
</organism>
<gene>
    <name evidence="2" type="ORF">HYN04_03550</name>
</gene>
<reference evidence="3" key="1">
    <citation type="submission" date="2018-05" db="EMBL/GenBank/DDBJ databases">
        <title>Genome sequencing of Phenylobacterium sp. HYN0004.</title>
        <authorList>
            <person name="Yi H."/>
            <person name="Baek C."/>
        </authorList>
    </citation>
    <scope>NUCLEOTIDE SEQUENCE [LARGE SCALE GENOMIC DNA]</scope>
    <source>
        <strain evidence="3">HYN0004</strain>
    </source>
</reference>
<feature type="compositionally biased region" description="Pro residues" evidence="1">
    <location>
        <begin position="57"/>
        <end position="69"/>
    </location>
</feature>
<evidence type="ECO:0008006" key="4">
    <source>
        <dbReference type="Google" id="ProtNLM"/>
    </source>
</evidence>
<dbReference type="Proteomes" id="UP000247763">
    <property type="component" value="Chromosome"/>
</dbReference>
<feature type="compositionally biased region" description="Pro residues" evidence="1">
    <location>
        <begin position="36"/>
        <end position="46"/>
    </location>
</feature>
<name>A0A2Z3HU57_9CAUL</name>